<dbReference type="GO" id="GO:0005634">
    <property type="term" value="C:nucleus"/>
    <property type="evidence" value="ECO:0007669"/>
    <property type="project" value="TreeGrafter"/>
</dbReference>
<reference evidence="2 3" key="1">
    <citation type="submission" date="2019-12" db="EMBL/GenBank/DDBJ databases">
        <authorList>
            <person name="Alioto T."/>
            <person name="Alioto T."/>
            <person name="Gomez Garrido J."/>
        </authorList>
    </citation>
    <scope>NUCLEOTIDE SEQUENCE [LARGE SCALE GENOMIC DNA]</scope>
</reference>
<dbReference type="OrthoDB" id="780868at2759"/>
<evidence type="ECO:0000313" key="3">
    <source>
        <dbReference type="Proteomes" id="UP000594638"/>
    </source>
</evidence>
<feature type="domain" description="VQ" evidence="1">
    <location>
        <begin position="116"/>
        <end position="136"/>
    </location>
</feature>
<dbReference type="GO" id="GO:0005516">
    <property type="term" value="F:calmodulin binding"/>
    <property type="evidence" value="ECO:0007669"/>
    <property type="project" value="TreeGrafter"/>
</dbReference>
<dbReference type="Gramene" id="OE9A018475T1">
    <property type="protein sequence ID" value="OE9A018475C1"/>
    <property type="gene ID" value="OE9A018475"/>
</dbReference>
<dbReference type="PANTHER" id="PTHR33179">
    <property type="entry name" value="VQ MOTIF-CONTAINING PROTEIN"/>
    <property type="match status" value="1"/>
</dbReference>
<gene>
    <name evidence="2" type="ORF">OLEA9_A018475</name>
</gene>
<dbReference type="GO" id="GO:0006970">
    <property type="term" value="P:response to osmotic stress"/>
    <property type="evidence" value="ECO:0007669"/>
    <property type="project" value="TreeGrafter"/>
</dbReference>
<proteinExistence type="predicted"/>
<accession>A0A8S0S3W4</accession>
<evidence type="ECO:0000259" key="1">
    <source>
        <dbReference type="Pfam" id="PF05678"/>
    </source>
</evidence>
<dbReference type="InterPro" id="IPR039609">
    <property type="entry name" value="VQ_15/22"/>
</dbReference>
<organism evidence="2 3">
    <name type="scientific">Olea europaea subsp. europaea</name>
    <dbReference type="NCBI Taxonomy" id="158383"/>
    <lineage>
        <taxon>Eukaryota</taxon>
        <taxon>Viridiplantae</taxon>
        <taxon>Streptophyta</taxon>
        <taxon>Embryophyta</taxon>
        <taxon>Tracheophyta</taxon>
        <taxon>Spermatophyta</taxon>
        <taxon>Magnoliopsida</taxon>
        <taxon>eudicotyledons</taxon>
        <taxon>Gunneridae</taxon>
        <taxon>Pentapetalae</taxon>
        <taxon>asterids</taxon>
        <taxon>lamiids</taxon>
        <taxon>Lamiales</taxon>
        <taxon>Oleaceae</taxon>
        <taxon>Oleeae</taxon>
        <taxon>Olea</taxon>
    </lineage>
</organism>
<keyword evidence="3" id="KW-1185">Reference proteome</keyword>
<protein>
    <recommendedName>
        <fullName evidence="1">VQ domain-containing protein</fullName>
    </recommendedName>
</protein>
<dbReference type="Proteomes" id="UP000594638">
    <property type="component" value="Unassembled WGS sequence"/>
</dbReference>
<name>A0A8S0S3W4_OLEEU</name>
<evidence type="ECO:0000313" key="2">
    <source>
        <dbReference type="EMBL" id="CAA2985771.1"/>
    </source>
</evidence>
<comment type="caution">
    <text evidence="2">The sequence shown here is derived from an EMBL/GenBank/DDBJ whole genome shotgun (WGS) entry which is preliminary data.</text>
</comment>
<dbReference type="EMBL" id="CACTIH010003827">
    <property type="protein sequence ID" value="CAA2985771.1"/>
    <property type="molecule type" value="Genomic_DNA"/>
</dbReference>
<dbReference type="Pfam" id="PF05678">
    <property type="entry name" value="VQ"/>
    <property type="match status" value="1"/>
</dbReference>
<dbReference type="PANTHER" id="PTHR33179:SF9">
    <property type="entry name" value="OS01G0278000 PROTEIN"/>
    <property type="match status" value="1"/>
</dbReference>
<dbReference type="AlphaFoldDB" id="A0A8S0S3W4"/>
<dbReference type="InterPro" id="IPR008889">
    <property type="entry name" value="VQ"/>
</dbReference>
<sequence length="223" mass="23972">MASSENLMAMEKSWPPFRSTLSDSWFFDIFSNKETEALTKALKKSFTNRSIDDDSSHDFSTGTVESFLVIPEIRPEQTPTAAGGLGSGVPIAKSRFEAPAGKITKRKSRTSKRAAATTFITADAANFRQMVQQVTGLRFGGLNPAAQVLKPQPLPQRAMNHMQDGGCLPTLDTSAFLLGQVGSTSFQSVELPAGNVPPSPSGAGGFEYDSVFSFPTLESWKAV</sequence>